<dbReference type="EMBL" id="QMIF01000001">
    <property type="protein sequence ID" value="TVM36585.1"/>
    <property type="molecule type" value="Genomic_DNA"/>
</dbReference>
<dbReference type="Proteomes" id="UP000434052">
    <property type="component" value="Unassembled WGS sequence"/>
</dbReference>
<proteinExistence type="predicted"/>
<dbReference type="RefSeq" id="WP_144233619.1">
    <property type="nucleotide sequence ID" value="NZ_QMIF01000001.1"/>
</dbReference>
<accession>A0A6P1ZPW0</accession>
<dbReference type="AlphaFoldDB" id="A0A6P1ZPW0"/>
<evidence type="ECO:0000313" key="1">
    <source>
        <dbReference type="EMBL" id="TVM36585.1"/>
    </source>
</evidence>
<reference evidence="1 2" key="1">
    <citation type="submission" date="2018-06" db="EMBL/GenBank/DDBJ databases">
        <title>Complete genome of Desulfovibrio marinus P48SEP.</title>
        <authorList>
            <person name="Crispim J.S."/>
            <person name="Vidigal P.M.P."/>
            <person name="Silva L.C.F."/>
            <person name="Araujo L.C."/>
            <person name="Laguardia C.N."/>
            <person name="Dias R.S."/>
            <person name="Sousa M.P."/>
            <person name="Paula S.O."/>
            <person name="Silva C."/>
        </authorList>
    </citation>
    <scope>NUCLEOTIDE SEQUENCE [LARGE SCALE GENOMIC DNA]</scope>
    <source>
        <strain evidence="1 2">P48SEP</strain>
    </source>
</reference>
<sequence>MIKLSLGWLHFDLIIGKGLSIDEMGDENIWFRVELSHTFRQVGFVLPFVGVFFYAAGRNLPPVFSTWKEMREPLP</sequence>
<evidence type="ECO:0000313" key="2">
    <source>
        <dbReference type="Proteomes" id="UP000434052"/>
    </source>
</evidence>
<protein>
    <submittedName>
        <fullName evidence="1">Uncharacterized protein</fullName>
    </submittedName>
</protein>
<gene>
    <name evidence="1" type="ORF">DQK91_01270</name>
</gene>
<dbReference type="OrthoDB" id="9927472at2"/>
<organism evidence="1 2">
    <name type="scientific">Oceanidesulfovibrio marinus</name>
    <dbReference type="NCBI Taxonomy" id="370038"/>
    <lineage>
        <taxon>Bacteria</taxon>
        <taxon>Pseudomonadati</taxon>
        <taxon>Thermodesulfobacteriota</taxon>
        <taxon>Desulfovibrionia</taxon>
        <taxon>Desulfovibrionales</taxon>
        <taxon>Desulfovibrionaceae</taxon>
        <taxon>Oceanidesulfovibrio</taxon>
    </lineage>
</organism>
<comment type="caution">
    <text evidence="1">The sequence shown here is derived from an EMBL/GenBank/DDBJ whole genome shotgun (WGS) entry which is preliminary data.</text>
</comment>
<name>A0A6P1ZPW0_9BACT</name>